<evidence type="ECO:0000256" key="3">
    <source>
        <dbReference type="ARBA" id="ARBA00011738"/>
    </source>
</evidence>
<dbReference type="EMBL" id="BFAX01000003">
    <property type="protein sequence ID" value="GBF36431.1"/>
    <property type="molecule type" value="Genomic_DNA"/>
</dbReference>
<dbReference type="InterPro" id="IPR038078">
    <property type="entry name" value="PhoU-like_sf"/>
</dbReference>
<sequence>MTKDVFYSKLKIVEDNVIEMGNICISALNKSTEAFLNWDKELAEKIKRGDDIIDLKEMEIEDECIKLIALYQPVATDLRTILTIIKIISKLEKIGDCASKIADITLRSKLNIKRENEIVITMTERLGEMLWDALQAFKNRDEKLARDVYARDKKIDKLYEQLYREMISYIIEDPRNITMATETIFMAKYLERSGDIIASIGDRVVYMITGERIKEEEFEQKYNVEKIKYIKLEREF</sequence>
<evidence type="ECO:0000256" key="7">
    <source>
        <dbReference type="PIRNR" id="PIRNR003107"/>
    </source>
</evidence>
<evidence type="ECO:0000313" key="9">
    <source>
        <dbReference type="EMBL" id="GBF36431.1"/>
    </source>
</evidence>
<dbReference type="FunFam" id="1.20.58.220:FF:000004">
    <property type="entry name" value="Phosphate-specific transport system accessory protein PhoU"/>
    <property type="match status" value="1"/>
</dbReference>
<evidence type="ECO:0000256" key="1">
    <source>
        <dbReference type="ARBA" id="ARBA00004496"/>
    </source>
</evidence>
<dbReference type="GO" id="GO:0006817">
    <property type="term" value="P:phosphate ion transport"/>
    <property type="evidence" value="ECO:0007669"/>
    <property type="project" value="UniProtKB-KW"/>
</dbReference>
<accession>A0A401HQJ5</accession>
<evidence type="ECO:0000313" key="10">
    <source>
        <dbReference type="Proteomes" id="UP000290527"/>
    </source>
</evidence>
<dbReference type="AlphaFoldDB" id="A0A401HQJ5"/>
<comment type="function">
    <text evidence="7">Plays a role in the regulation of phosphate uptake.</text>
</comment>
<dbReference type="Pfam" id="PF01895">
    <property type="entry name" value="PhoU"/>
    <property type="match status" value="2"/>
</dbReference>
<comment type="subunit">
    <text evidence="3 7">Homodimer.</text>
</comment>
<evidence type="ECO:0000256" key="6">
    <source>
        <dbReference type="ARBA" id="ARBA00022592"/>
    </source>
</evidence>
<dbReference type="Gene3D" id="1.20.58.220">
    <property type="entry name" value="Phosphate transport system protein phou homolog 2, domain 2"/>
    <property type="match status" value="2"/>
</dbReference>
<feature type="domain" description="PhoU" evidence="8">
    <location>
        <begin position="18"/>
        <end position="104"/>
    </location>
</feature>
<comment type="similarity">
    <text evidence="2 7">Belongs to the PhoU family.</text>
</comment>
<keyword evidence="6 7" id="KW-0592">Phosphate transport</keyword>
<reference evidence="9 10" key="1">
    <citation type="journal article" date="2019" name="Int. J. Syst. Evol. Microbiol.">
        <title>Methanofervidicoccus abyssi gen. nov., sp. nov., a hydrogenotrophic methanogen, isolated from a hydrothermal vent chimney in the Mid-Cayman Spreading Center, the Caribbean Sea.</title>
        <authorList>
            <person name="Sakai S."/>
            <person name="Takaki Y."/>
            <person name="Miyazaki M."/>
            <person name="Ogawara M."/>
            <person name="Yanagawa K."/>
            <person name="Miyazaki J."/>
            <person name="Takai K."/>
        </authorList>
    </citation>
    <scope>NUCLEOTIDE SEQUENCE [LARGE SCALE GENOMIC DNA]</scope>
    <source>
        <strain evidence="9 10">HHB</strain>
    </source>
</reference>
<name>A0A401HQJ5_9EURY</name>
<protein>
    <recommendedName>
        <fullName evidence="7">Phosphate-specific transport system accessory protein PhoU</fullName>
    </recommendedName>
</protein>
<dbReference type="InterPro" id="IPR028366">
    <property type="entry name" value="PhoU"/>
</dbReference>
<organism evidence="9 10">
    <name type="scientific">Methanofervidicoccus abyssi</name>
    <dbReference type="NCBI Taxonomy" id="2082189"/>
    <lineage>
        <taxon>Archaea</taxon>
        <taxon>Methanobacteriati</taxon>
        <taxon>Methanobacteriota</taxon>
        <taxon>Methanomada group</taxon>
        <taxon>Methanococci</taxon>
        <taxon>Methanococcales</taxon>
        <taxon>Methanofervidicoccus</taxon>
    </lineage>
</organism>
<dbReference type="Proteomes" id="UP000290527">
    <property type="component" value="Unassembled WGS sequence"/>
</dbReference>
<dbReference type="RefSeq" id="WP_131007208.1">
    <property type="nucleotide sequence ID" value="NZ_BFAX01000003.1"/>
</dbReference>
<keyword evidence="5 7" id="KW-0963">Cytoplasm</keyword>
<dbReference type="PIRSF" id="PIRSF003107">
    <property type="entry name" value="PhoU"/>
    <property type="match status" value="1"/>
</dbReference>
<feature type="domain" description="PhoU" evidence="8">
    <location>
        <begin position="121"/>
        <end position="204"/>
    </location>
</feature>
<evidence type="ECO:0000256" key="5">
    <source>
        <dbReference type="ARBA" id="ARBA00022490"/>
    </source>
</evidence>
<keyword evidence="10" id="KW-1185">Reference proteome</keyword>
<dbReference type="NCBIfam" id="TIGR02135">
    <property type="entry name" value="phoU_full"/>
    <property type="match status" value="1"/>
</dbReference>
<dbReference type="GO" id="GO:0045936">
    <property type="term" value="P:negative regulation of phosphate metabolic process"/>
    <property type="evidence" value="ECO:0007669"/>
    <property type="project" value="InterPro"/>
</dbReference>
<evidence type="ECO:0000256" key="2">
    <source>
        <dbReference type="ARBA" id="ARBA00008107"/>
    </source>
</evidence>
<dbReference type="OrthoDB" id="7738at2157"/>
<comment type="caution">
    <text evidence="9">The sequence shown here is derived from an EMBL/GenBank/DDBJ whole genome shotgun (WGS) entry which is preliminary data.</text>
</comment>
<evidence type="ECO:0000256" key="4">
    <source>
        <dbReference type="ARBA" id="ARBA00022448"/>
    </source>
</evidence>
<gene>
    <name evidence="9" type="ORF">MHHB_P0661</name>
</gene>
<keyword evidence="4 7" id="KW-0813">Transport</keyword>
<dbReference type="GO" id="GO:0005737">
    <property type="term" value="C:cytoplasm"/>
    <property type="evidence" value="ECO:0007669"/>
    <property type="project" value="UniProtKB-SubCell"/>
</dbReference>
<dbReference type="PANTHER" id="PTHR42930:SF3">
    <property type="entry name" value="PHOSPHATE-SPECIFIC TRANSPORT SYSTEM ACCESSORY PROTEIN PHOU"/>
    <property type="match status" value="1"/>
</dbReference>
<proteinExistence type="inferred from homology"/>
<dbReference type="InterPro" id="IPR026022">
    <property type="entry name" value="PhoU_dom"/>
</dbReference>
<dbReference type="GO" id="GO:0030643">
    <property type="term" value="P:intracellular phosphate ion homeostasis"/>
    <property type="evidence" value="ECO:0007669"/>
    <property type="project" value="InterPro"/>
</dbReference>
<comment type="subcellular location">
    <subcellularLocation>
        <location evidence="1 7">Cytoplasm</location>
    </subcellularLocation>
</comment>
<dbReference type="SUPFAM" id="SSF109755">
    <property type="entry name" value="PhoU-like"/>
    <property type="match status" value="1"/>
</dbReference>
<dbReference type="PANTHER" id="PTHR42930">
    <property type="entry name" value="PHOSPHATE-SPECIFIC TRANSPORT SYSTEM ACCESSORY PROTEIN PHOU"/>
    <property type="match status" value="1"/>
</dbReference>
<evidence type="ECO:0000259" key="8">
    <source>
        <dbReference type="Pfam" id="PF01895"/>
    </source>
</evidence>